<evidence type="ECO:0000313" key="4">
    <source>
        <dbReference type="WBParaSite" id="TMUE_1000002541.1"/>
    </source>
</evidence>
<dbReference type="Pfam" id="PF07885">
    <property type="entry name" value="Ion_trans_2"/>
    <property type="match status" value="1"/>
</dbReference>
<dbReference type="InterPro" id="IPR012337">
    <property type="entry name" value="RNaseH-like_sf"/>
</dbReference>
<dbReference type="InterPro" id="IPR036397">
    <property type="entry name" value="RNaseH_sf"/>
</dbReference>
<dbReference type="GO" id="GO:0003676">
    <property type="term" value="F:nucleic acid binding"/>
    <property type="evidence" value="ECO:0007669"/>
    <property type="project" value="InterPro"/>
</dbReference>
<dbReference type="InterPro" id="IPR013099">
    <property type="entry name" value="K_chnl_dom"/>
</dbReference>
<evidence type="ECO:0000313" key="3">
    <source>
        <dbReference type="Proteomes" id="UP000046395"/>
    </source>
</evidence>
<feature type="region of interest" description="Disordered" evidence="1">
    <location>
        <begin position="283"/>
        <end position="311"/>
    </location>
</feature>
<dbReference type="AlphaFoldDB" id="A0A5S6Q5K4"/>
<feature type="region of interest" description="Disordered" evidence="1">
    <location>
        <begin position="329"/>
        <end position="352"/>
    </location>
</feature>
<reference evidence="4" key="1">
    <citation type="submission" date="2019-12" db="UniProtKB">
        <authorList>
            <consortium name="WormBaseParasite"/>
        </authorList>
    </citation>
    <scope>IDENTIFICATION</scope>
</reference>
<feature type="compositionally biased region" description="Polar residues" evidence="1">
    <location>
        <begin position="294"/>
        <end position="309"/>
    </location>
</feature>
<protein>
    <submittedName>
        <fullName evidence="4">Integrase catalytic domain-containing protein</fullName>
    </submittedName>
</protein>
<dbReference type="GO" id="GO:0015074">
    <property type="term" value="P:DNA integration"/>
    <property type="evidence" value="ECO:0007669"/>
    <property type="project" value="InterPro"/>
</dbReference>
<evidence type="ECO:0000259" key="2">
    <source>
        <dbReference type="PROSITE" id="PS50994"/>
    </source>
</evidence>
<dbReference type="Gene3D" id="3.30.420.10">
    <property type="entry name" value="Ribonuclease H-like superfamily/Ribonuclease H"/>
    <property type="match status" value="1"/>
</dbReference>
<dbReference type="SUPFAM" id="SSF81324">
    <property type="entry name" value="Voltage-gated potassium channels"/>
    <property type="match status" value="1"/>
</dbReference>
<dbReference type="STRING" id="70415.A0A5S6Q5K4"/>
<dbReference type="InterPro" id="IPR050951">
    <property type="entry name" value="Retrovirus_Pol_polyprotein"/>
</dbReference>
<organism evidence="3 4">
    <name type="scientific">Trichuris muris</name>
    <name type="common">Mouse whipworm</name>
    <dbReference type="NCBI Taxonomy" id="70415"/>
    <lineage>
        <taxon>Eukaryota</taxon>
        <taxon>Metazoa</taxon>
        <taxon>Ecdysozoa</taxon>
        <taxon>Nematoda</taxon>
        <taxon>Enoplea</taxon>
        <taxon>Dorylaimia</taxon>
        <taxon>Trichinellida</taxon>
        <taxon>Trichuridae</taxon>
        <taxon>Trichuris</taxon>
    </lineage>
</organism>
<dbReference type="WBParaSite" id="TMUE_1000002541.1">
    <property type="protein sequence ID" value="TMUE_1000002541.1"/>
    <property type="gene ID" value="WBGene00295362"/>
</dbReference>
<dbReference type="InterPro" id="IPR001584">
    <property type="entry name" value="Integrase_cat-core"/>
</dbReference>
<proteinExistence type="predicted"/>
<sequence>MDSFYFCFISITTVGFGDFVPKHDPWHIMVTCYTAVGIGITTMCIDLVGTRYITKLHYFGRKLRGGDLMRYLRRKRIRDSKILLAARAAETIEAYLKNFDRSGREESALMILSEPEFIDKGGHDTIEKTEIALTINLPVTVQHAEKVINKNFVCSMHSIQGDLEVRHESSILGNTHAKDRENTYTMQLFPLVPLTDSGSKSSLSSVRDSCESPNDQLKREMIRNYALAQLAGLPSGTAAKSLPNILPLLPISLHERQWKSCQASLEDNVLPQTEQPKLHIDVGPEIGNEYDDSALSTPSGQNMSPLNNNEGEDELLTSTISQRLTECSLPTLSPDGDQLGQKKFSMPDLDSPSEWPTKLRKNMTFMLEGSSLKHGYVAKSSSNWTWHTYPAKYYFSNDMKVFERVNVTFAKKELVNARLLKLPAYPWQVVGTDILSFRDKDYLVVVDYYSRYIELWLLPDKTTRTVFNFMKSMFSRHGMSETIRCDNGPCYSAFEFSQLVKAYLFQLITSSPQYS</sequence>
<feature type="domain" description="Integrase catalytic" evidence="2">
    <location>
        <begin position="419"/>
        <end position="515"/>
    </location>
</feature>
<dbReference type="PANTHER" id="PTHR37984">
    <property type="entry name" value="PROTEIN CBG26694"/>
    <property type="match status" value="1"/>
</dbReference>
<dbReference type="Proteomes" id="UP000046395">
    <property type="component" value="Unassembled WGS sequence"/>
</dbReference>
<keyword evidence="3" id="KW-1185">Reference proteome</keyword>
<dbReference type="PANTHER" id="PTHR37984:SF9">
    <property type="entry name" value="INTEGRASE CATALYTIC DOMAIN-CONTAINING PROTEIN"/>
    <property type="match status" value="1"/>
</dbReference>
<evidence type="ECO:0000256" key="1">
    <source>
        <dbReference type="SAM" id="MobiDB-lite"/>
    </source>
</evidence>
<dbReference type="SUPFAM" id="SSF53098">
    <property type="entry name" value="Ribonuclease H-like"/>
    <property type="match status" value="1"/>
</dbReference>
<dbReference type="Gene3D" id="1.10.287.70">
    <property type="match status" value="1"/>
</dbReference>
<dbReference type="Pfam" id="PF00665">
    <property type="entry name" value="rve"/>
    <property type="match status" value="1"/>
</dbReference>
<dbReference type="PROSITE" id="PS50994">
    <property type="entry name" value="INTEGRASE"/>
    <property type="match status" value="1"/>
</dbReference>
<accession>A0A5S6Q5K4</accession>
<name>A0A5S6Q5K4_TRIMR</name>